<dbReference type="AlphaFoldDB" id="A0AAU7XG32"/>
<sequence>MPGEPPTREQEEGDFGLIVARLFEAGRDAQESHVRAIEDILDRYGKTGGAPVETPPVKD</sequence>
<dbReference type="KEGG" id="mflg:ABS361_14080"/>
<accession>A0AAU7XG32</accession>
<dbReference type="EMBL" id="CP158568">
    <property type="protein sequence ID" value="XBY47002.1"/>
    <property type="molecule type" value="Genomic_DNA"/>
</dbReference>
<organism evidence="1">
    <name type="scientific">Methyloraptor flagellatus</name>
    <dbReference type="NCBI Taxonomy" id="3162530"/>
    <lineage>
        <taxon>Bacteria</taxon>
        <taxon>Pseudomonadati</taxon>
        <taxon>Pseudomonadota</taxon>
        <taxon>Alphaproteobacteria</taxon>
        <taxon>Hyphomicrobiales</taxon>
        <taxon>Ancalomicrobiaceae</taxon>
        <taxon>Methyloraptor</taxon>
    </lineage>
</organism>
<gene>
    <name evidence="1" type="ORF">ABS361_14080</name>
</gene>
<name>A0AAU7XG32_9HYPH</name>
<proteinExistence type="predicted"/>
<protein>
    <submittedName>
        <fullName evidence="1">Uncharacterized protein</fullName>
    </submittedName>
</protein>
<evidence type="ECO:0000313" key="1">
    <source>
        <dbReference type="EMBL" id="XBY47002.1"/>
    </source>
</evidence>
<dbReference type="RefSeq" id="WP_407052088.1">
    <property type="nucleotide sequence ID" value="NZ_CP158568.1"/>
</dbReference>
<reference evidence="1" key="1">
    <citation type="submission" date="2024-06" db="EMBL/GenBank/DDBJ databases">
        <title>Methylostella associata gen. nov., sp. nov., a novel Ancalomicrobiaceae-affiliated facultatively methylotrophic bacteria that feed on methanotrophs of the genus Methylococcus.</title>
        <authorList>
            <person name="Saltykova V."/>
            <person name="Danilova O.V."/>
            <person name="Oshkin I.Y."/>
            <person name="Belova S.E."/>
            <person name="Pimenov N.V."/>
            <person name="Dedysh S.N."/>
        </authorList>
    </citation>
    <scope>NUCLEOTIDE SEQUENCE</scope>
    <source>
        <strain evidence="1">S20</strain>
    </source>
</reference>